<protein>
    <recommendedName>
        <fullName evidence="3">4'-phosphopantetheinyl transferase domain-containing protein</fullName>
    </recommendedName>
</protein>
<sequence>MPRPPAGPDELHLWWLDVPPPGAATRSAARLLDAGQQARAARLRRPLHRHRKVMAHAGLRVLLAGYTGRDPAELTMRRAACPACGGPHGRPRTPAAPGLEYSMAHSGDGVLYAFANRPVGVDLETSSVRPRTVRAVSRWLSADERTLLEGLPEAAVPAAFARCWVRKEAYLKGIGTGLAHGVDVSPDRNFGAWRLIGLDPPEGYVAAAALPGPPEAEVRVFSGTLPSARMAELADLADLAERTETAGGGDGAARIRATRTR</sequence>
<dbReference type="STRING" id="1428628.WN71_021370"/>
<accession>A0A1J4NWC1</accession>
<gene>
    <name evidence="4" type="ORF">WN71_021370</name>
</gene>
<keyword evidence="5" id="KW-1185">Reference proteome</keyword>
<dbReference type="Proteomes" id="UP000034196">
    <property type="component" value="Unassembled WGS sequence"/>
</dbReference>
<evidence type="ECO:0000256" key="2">
    <source>
        <dbReference type="ARBA" id="ARBA00022679"/>
    </source>
</evidence>
<evidence type="ECO:0000313" key="5">
    <source>
        <dbReference type="Proteomes" id="UP000034196"/>
    </source>
</evidence>
<dbReference type="InterPro" id="IPR050559">
    <property type="entry name" value="P-Pant_transferase_sf"/>
</dbReference>
<organism evidence="4 5">
    <name type="scientific">Streptomyces mangrovisoli</name>
    <dbReference type="NCBI Taxonomy" id="1428628"/>
    <lineage>
        <taxon>Bacteria</taxon>
        <taxon>Bacillati</taxon>
        <taxon>Actinomycetota</taxon>
        <taxon>Actinomycetes</taxon>
        <taxon>Kitasatosporales</taxon>
        <taxon>Streptomycetaceae</taxon>
        <taxon>Streptomyces</taxon>
    </lineage>
</organism>
<evidence type="ECO:0000256" key="1">
    <source>
        <dbReference type="ARBA" id="ARBA00010990"/>
    </source>
</evidence>
<dbReference type="PANTHER" id="PTHR12215">
    <property type="entry name" value="PHOSPHOPANTETHEINE TRANSFERASE"/>
    <property type="match status" value="1"/>
</dbReference>
<dbReference type="GO" id="GO:0005829">
    <property type="term" value="C:cytosol"/>
    <property type="evidence" value="ECO:0007669"/>
    <property type="project" value="TreeGrafter"/>
</dbReference>
<dbReference type="PANTHER" id="PTHR12215:SF10">
    <property type="entry name" value="L-AMINOADIPATE-SEMIALDEHYDE DEHYDROGENASE-PHOSPHOPANTETHEINYL TRANSFERASE"/>
    <property type="match status" value="1"/>
</dbReference>
<dbReference type="GO" id="GO:0019878">
    <property type="term" value="P:lysine biosynthetic process via aminoadipic acid"/>
    <property type="evidence" value="ECO:0007669"/>
    <property type="project" value="TreeGrafter"/>
</dbReference>
<dbReference type="Gene3D" id="3.90.470.20">
    <property type="entry name" value="4'-phosphopantetheinyl transferase domain"/>
    <property type="match status" value="2"/>
</dbReference>
<comment type="similarity">
    <text evidence="1">Belongs to the P-Pant transferase superfamily. Gsp/Sfp/HetI/AcpT family.</text>
</comment>
<reference evidence="4" key="1">
    <citation type="submission" date="2016-10" db="EMBL/GenBank/DDBJ databases">
        <title>Genome sequence of Streptomyces mangrovisoli MUSC 149.</title>
        <authorList>
            <person name="Lee L.-H."/>
            <person name="Ser H.-L."/>
        </authorList>
    </citation>
    <scope>NUCLEOTIDE SEQUENCE [LARGE SCALE GENOMIC DNA]</scope>
    <source>
        <strain evidence="4">MUSC 149</strain>
    </source>
</reference>
<dbReference type="AlphaFoldDB" id="A0A1J4NWC1"/>
<comment type="caution">
    <text evidence="4">The sequence shown here is derived from an EMBL/GenBank/DDBJ whole genome shotgun (WGS) entry which is preliminary data.</text>
</comment>
<dbReference type="SUPFAM" id="SSF56214">
    <property type="entry name" value="4'-phosphopantetheinyl transferase"/>
    <property type="match status" value="2"/>
</dbReference>
<dbReference type="Pfam" id="PF01648">
    <property type="entry name" value="ACPS"/>
    <property type="match status" value="1"/>
</dbReference>
<dbReference type="InterPro" id="IPR037143">
    <property type="entry name" value="4-PPantetheinyl_Trfase_dom_sf"/>
</dbReference>
<name>A0A1J4NWC1_9ACTN</name>
<keyword evidence="2" id="KW-0808">Transferase</keyword>
<feature type="domain" description="4'-phosphopantetheinyl transferase" evidence="3">
    <location>
        <begin position="118"/>
        <end position="182"/>
    </location>
</feature>
<evidence type="ECO:0000313" key="4">
    <source>
        <dbReference type="EMBL" id="OIJ65804.1"/>
    </source>
</evidence>
<dbReference type="InterPro" id="IPR008278">
    <property type="entry name" value="4-PPantetheinyl_Trfase_dom"/>
</dbReference>
<dbReference type="EMBL" id="LAVA02000049">
    <property type="protein sequence ID" value="OIJ65804.1"/>
    <property type="molecule type" value="Genomic_DNA"/>
</dbReference>
<dbReference type="GO" id="GO:0008897">
    <property type="term" value="F:holo-[acyl-carrier-protein] synthase activity"/>
    <property type="evidence" value="ECO:0007669"/>
    <property type="project" value="InterPro"/>
</dbReference>
<proteinExistence type="inferred from homology"/>
<dbReference type="RefSeq" id="WP_052743125.1">
    <property type="nucleotide sequence ID" value="NZ_LAVA02000049.1"/>
</dbReference>
<dbReference type="GO" id="GO:0000287">
    <property type="term" value="F:magnesium ion binding"/>
    <property type="evidence" value="ECO:0007669"/>
    <property type="project" value="InterPro"/>
</dbReference>
<evidence type="ECO:0000259" key="3">
    <source>
        <dbReference type="Pfam" id="PF01648"/>
    </source>
</evidence>